<dbReference type="Gene3D" id="3.80.10.10">
    <property type="entry name" value="Ribonuclease Inhibitor"/>
    <property type="match status" value="1"/>
</dbReference>
<dbReference type="InterPro" id="IPR050216">
    <property type="entry name" value="LRR_domain-containing"/>
</dbReference>
<keyword evidence="4" id="KW-1185">Reference proteome</keyword>
<dbReference type="Proteomes" id="UP001217089">
    <property type="component" value="Unassembled WGS sequence"/>
</dbReference>
<evidence type="ECO:0000256" key="1">
    <source>
        <dbReference type="ARBA" id="ARBA00022614"/>
    </source>
</evidence>
<evidence type="ECO:0000256" key="2">
    <source>
        <dbReference type="ARBA" id="ARBA00022737"/>
    </source>
</evidence>
<organism evidence="3 4">
    <name type="scientific">Tegillarca granosa</name>
    <name type="common">Malaysian cockle</name>
    <name type="synonym">Anadara granosa</name>
    <dbReference type="NCBI Taxonomy" id="220873"/>
    <lineage>
        <taxon>Eukaryota</taxon>
        <taxon>Metazoa</taxon>
        <taxon>Spiralia</taxon>
        <taxon>Lophotrochozoa</taxon>
        <taxon>Mollusca</taxon>
        <taxon>Bivalvia</taxon>
        <taxon>Autobranchia</taxon>
        <taxon>Pteriomorphia</taxon>
        <taxon>Arcoida</taxon>
        <taxon>Arcoidea</taxon>
        <taxon>Arcidae</taxon>
        <taxon>Tegillarca</taxon>
    </lineage>
</organism>
<gene>
    <name evidence="3" type="ORF">KUTeg_003712</name>
</gene>
<comment type="caution">
    <text evidence="3">The sequence shown here is derived from an EMBL/GenBank/DDBJ whole genome shotgun (WGS) entry which is preliminary data.</text>
</comment>
<keyword evidence="2" id="KW-0677">Repeat</keyword>
<reference evidence="3 4" key="1">
    <citation type="submission" date="2022-12" db="EMBL/GenBank/DDBJ databases">
        <title>Chromosome-level genome of Tegillarca granosa.</title>
        <authorList>
            <person name="Kim J."/>
        </authorList>
    </citation>
    <scope>NUCLEOTIDE SEQUENCE [LARGE SCALE GENOMIC DNA]</scope>
    <source>
        <strain evidence="3">Teg-2019</strain>
        <tissue evidence="3">Adductor muscle</tissue>
    </source>
</reference>
<dbReference type="PANTHER" id="PTHR48051">
    <property type="match status" value="1"/>
</dbReference>
<dbReference type="SMART" id="SM00369">
    <property type="entry name" value="LRR_TYP"/>
    <property type="match status" value="3"/>
</dbReference>
<proteinExistence type="predicted"/>
<protein>
    <submittedName>
        <fullName evidence="3">Uncharacterized protein</fullName>
    </submittedName>
</protein>
<accession>A0ABQ9FMX5</accession>
<keyword evidence="1" id="KW-0433">Leucine-rich repeat</keyword>
<dbReference type="SUPFAM" id="SSF52058">
    <property type="entry name" value="L domain-like"/>
    <property type="match status" value="1"/>
</dbReference>
<dbReference type="PANTHER" id="PTHR48051:SF1">
    <property type="entry name" value="RAS SUPPRESSOR PROTEIN 1"/>
    <property type="match status" value="1"/>
</dbReference>
<dbReference type="EMBL" id="JARBDR010000214">
    <property type="protein sequence ID" value="KAJ8318621.1"/>
    <property type="molecule type" value="Genomic_DNA"/>
</dbReference>
<sequence>MACVMGFGSDRAKAMTGTGITMPKDKYEPPNPRRAHTFMSAEDLAAGKKSSWYELEITGRVRNVCPELWKLQHLTSLYLNDNNLLRLPPEINKLTCLTFLDLSCNKLRSLPAELGDLMHLRELLLHHNCLRVLPFELGKLFNLQTLGLKGNPLNPEILHLYGEPNGTQKLLNYMIDHLASYNVCR</sequence>
<dbReference type="PROSITE" id="PS51450">
    <property type="entry name" value="LRR"/>
    <property type="match status" value="2"/>
</dbReference>
<name>A0ABQ9FMX5_TEGGR</name>
<dbReference type="InterPro" id="IPR032675">
    <property type="entry name" value="LRR_dom_sf"/>
</dbReference>
<dbReference type="InterPro" id="IPR001611">
    <property type="entry name" value="Leu-rich_rpt"/>
</dbReference>
<evidence type="ECO:0000313" key="3">
    <source>
        <dbReference type="EMBL" id="KAJ8318621.1"/>
    </source>
</evidence>
<evidence type="ECO:0000313" key="4">
    <source>
        <dbReference type="Proteomes" id="UP001217089"/>
    </source>
</evidence>
<dbReference type="Pfam" id="PF13855">
    <property type="entry name" value="LRR_8"/>
    <property type="match status" value="1"/>
</dbReference>
<dbReference type="InterPro" id="IPR003591">
    <property type="entry name" value="Leu-rich_rpt_typical-subtyp"/>
</dbReference>